<dbReference type="InterPro" id="IPR005925">
    <property type="entry name" value="Agmatinase-rel"/>
</dbReference>
<dbReference type="SUPFAM" id="SSF52768">
    <property type="entry name" value="Arginase/deacetylase"/>
    <property type="match status" value="1"/>
</dbReference>
<dbReference type="OrthoDB" id="9788689at2"/>
<organism evidence="6 7">
    <name type="scientific">Conexibacter woesei (strain DSM 14684 / CCUG 47730 / CIP 108061 / JCM 11494 / NBRC 100937 / ID131577)</name>
    <dbReference type="NCBI Taxonomy" id="469383"/>
    <lineage>
        <taxon>Bacteria</taxon>
        <taxon>Bacillati</taxon>
        <taxon>Actinomycetota</taxon>
        <taxon>Thermoleophilia</taxon>
        <taxon>Solirubrobacterales</taxon>
        <taxon>Conexibacteraceae</taxon>
        <taxon>Conexibacter</taxon>
    </lineage>
</organism>
<dbReference type="GO" id="GO:0046872">
    <property type="term" value="F:metal ion binding"/>
    <property type="evidence" value="ECO:0007669"/>
    <property type="project" value="UniProtKB-KW"/>
</dbReference>
<dbReference type="KEGG" id="cwo:Cwoe_2579"/>
<dbReference type="InterPro" id="IPR006035">
    <property type="entry name" value="Ureohydrolase"/>
</dbReference>
<dbReference type="PRINTS" id="PR00116">
    <property type="entry name" value="ARGINASE"/>
</dbReference>
<reference evidence="6 7" key="1">
    <citation type="journal article" date="2010" name="Stand. Genomic Sci.">
        <title>Complete genome sequence of Conexibacter woesei type strain (ID131577).</title>
        <authorList>
            <person name="Pukall R."/>
            <person name="Lapidus A."/>
            <person name="Glavina Del Rio T."/>
            <person name="Copeland A."/>
            <person name="Tice H."/>
            <person name="Cheng J.-F."/>
            <person name="Lucas S."/>
            <person name="Chen F."/>
            <person name="Nolan M."/>
            <person name="Bruce D."/>
            <person name="Goodwin L."/>
            <person name="Pitluck S."/>
            <person name="Mavromatis K."/>
            <person name="Ivanova N."/>
            <person name="Ovchinnikova G."/>
            <person name="Pati A."/>
            <person name="Chen A."/>
            <person name="Palaniappan K."/>
            <person name="Land M."/>
            <person name="Hauser L."/>
            <person name="Chang Y.-J."/>
            <person name="Jeffries C.D."/>
            <person name="Chain P."/>
            <person name="Meincke L."/>
            <person name="Sims D."/>
            <person name="Brettin T."/>
            <person name="Detter J.C."/>
            <person name="Rohde M."/>
            <person name="Goeker M."/>
            <person name="Bristow J."/>
            <person name="Eisen J.A."/>
            <person name="Markowitz V."/>
            <person name="Kyrpides N.C."/>
            <person name="Klenk H.-P."/>
            <person name="Hugenholtz P."/>
        </authorList>
    </citation>
    <scope>NUCLEOTIDE SEQUENCE [LARGE SCALE GENOMIC DNA]</scope>
    <source>
        <strain evidence="7">DSM 14684 / CIP 108061 / JCM 11494 / NBRC 100937 / ID131577</strain>
    </source>
</reference>
<dbReference type="RefSeq" id="WP_012934050.1">
    <property type="nucleotide sequence ID" value="NC_013739.1"/>
</dbReference>
<dbReference type="EMBL" id="CP001854">
    <property type="protein sequence ID" value="ADB50999.1"/>
    <property type="molecule type" value="Genomic_DNA"/>
</dbReference>
<dbReference type="GO" id="GO:0008783">
    <property type="term" value="F:agmatinase activity"/>
    <property type="evidence" value="ECO:0007669"/>
    <property type="project" value="TreeGrafter"/>
</dbReference>
<name>D3F8N5_CONWI</name>
<keyword evidence="4" id="KW-0464">Manganese</keyword>
<dbReference type="STRING" id="469383.Cwoe_2579"/>
<feature type="binding site" evidence="4">
    <location>
        <position position="154"/>
    </location>
    <ligand>
        <name>Mn(2+)</name>
        <dbReference type="ChEBI" id="CHEBI:29035"/>
        <label>1</label>
    </ligand>
</feature>
<feature type="binding site" evidence="4">
    <location>
        <position position="245"/>
    </location>
    <ligand>
        <name>Mn(2+)</name>
        <dbReference type="ChEBI" id="CHEBI:29035"/>
        <label>1</label>
    </ligand>
</feature>
<evidence type="ECO:0000256" key="3">
    <source>
        <dbReference type="ARBA" id="ARBA00022801"/>
    </source>
</evidence>
<comment type="similarity">
    <text evidence="1">Belongs to the arginase family. Agmatinase subfamily.</text>
</comment>
<dbReference type="GO" id="GO:0033389">
    <property type="term" value="P:putrescine biosynthetic process from arginine, via agmatine"/>
    <property type="evidence" value="ECO:0007669"/>
    <property type="project" value="TreeGrafter"/>
</dbReference>
<dbReference type="NCBIfam" id="TIGR01230">
    <property type="entry name" value="agmatinase"/>
    <property type="match status" value="1"/>
</dbReference>
<comment type="cofactor">
    <cofactor evidence="4">
        <name>Mn(2+)</name>
        <dbReference type="ChEBI" id="CHEBI:29035"/>
    </cofactor>
    <text evidence="4">Binds 2 manganese ions per subunit.</text>
</comment>
<dbReference type="CDD" id="cd11592">
    <property type="entry name" value="Agmatinase_PAH"/>
    <property type="match status" value="1"/>
</dbReference>
<accession>D3F8N5</accession>
<evidence type="ECO:0000256" key="4">
    <source>
        <dbReference type="PIRSR" id="PIRSR036979-1"/>
    </source>
</evidence>
<dbReference type="AlphaFoldDB" id="D3F8N5"/>
<dbReference type="PROSITE" id="PS51409">
    <property type="entry name" value="ARGINASE_2"/>
    <property type="match status" value="1"/>
</dbReference>
<evidence type="ECO:0000313" key="6">
    <source>
        <dbReference type="EMBL" id="ADB50999.1"/>
    </source>
</evidence>
<dbReference type="HOGENOM" id="CLU_039478_0_0_11"/>
<keyword evidence="2 4" id="KW-0479">Metal-binding</keyword>
<dbReference type="InterPro" id="IPR023696">
    <property type="entry name" value="Ureohydrolase_dom_sf"/>
</dbReference>
<dbReference type="eggNOG" id="COG0010">
    <property type="taxonomic scope" value="Bacteria"/>
</dbReference>
<sequence>MFSERKPHYGPPDASLAPRYTGIRTFARCPHATDWANADVAVLGVPFDTATSYRPGARFGPAAIRDQSQLIRPWHAALEVDVFATLSVLDGGDLTVTPGNAARTAEQIHAGLRPVLEAGATPLVLGGDHSIVLGELRAQAERHGPVGVVLLDAHADTWDEYYGERYFHGTPFRRALEEGLIDPRRSLLAGMRGPLYAASDLDTPREWGFEIVTCDELRTLTPAEYGRRVRERIGDGPTFLSFDIDVLDPAFAPGTGTPEIAGLLPHEAVAFLRALAGIRFTGFDVVEVSPQFDGPGQVTALHAASIGFELLALCAVAHAGRA</sequence>
<feature type="binding site" evidence="4">
    <location>
        <position position="156"/>
    </location>
    <ligand>
        <name>Mn(2+)</name>
        <dbReference type="ChEBI" id="CHEBI:29035"/>
        <label>1</label>
    </ligand>
</feature>
<dbReference type="PANTHER" id="PTHR11358:SF26">
    <property type="entry name" value="GUANIDINO ACID HYDROLASE, MITOCHONDRIAL"/>
    <property type="match status" value="1"/>
</dbReference>
<feature type="binding site" evidence="4">
    <location>
        <position position="152"/>
    </location>
    <ligand>
        <name>Mn(2+)</name>
        <dbReference type="ChEBI" id="CHEBI:29035"/>
        <label>1</label>
    </ligand>
</feature>
<dbReference type="Gene3D" id="3.40.800.10">
    <property type="entry name" value="Ureohydrolase domain"/>
    <property type="match status" value="1"/>
</dbReference>
<keyword evidence="7" id="KW-1185">Reference proteome</keyword>
<feature type="binding site" evidence="4">
    <location>
        <position position="129"/>
    </location>
    <ligand>
        <name>Mn(2+)</name>
        <dbReference type="ChEBI" id="CHEBI:29035"/>
        <label>1</label>
    </ligand>
</feature>
<gene>
    <name evidence="6" type="ordered locus">Cwoe_2579</name>
</gene>
<evidence type="ECO:0000256" key="2">
    <source>
        <dbReference type="ARBA" id="ARBA00022723"/>
    </source>
</evidence>
<proteinExistence type="inferred from homology"/>
<dbReference type="PANTHER" id="PTHR11358">
    <property type="entry name" value="ARGINASE/AGMATINASE"/>
    <property type="match status" value="1"/>
</dbReference>
<evidence type="ECO:0000256" key="5">
    <source>
        <dbReference type="RuleBase" id="RU003684"/>
    </source>
</evidence>
<reference evidence="7" key="2">
    <citation type="submission" date="2010-01" db="EMBL/GenBank/DDBJ databases">
        <title>The complete genome of Conexibacter woesei DSM 14684.</title>
        <authorList>
            <consortium name="US DOE Joint Genome Institute (JGI-PGF)"/>
            <person name="Lucas S."/>
            <person name="Copeland A."/>
            <person name="Lapidus A."/>
            <person name="Glavina del Rio T."/>
            <person name="Dalin E."/>
            <person name="Tice H."/>
            <person name="Bruce D."/>
            <person name="Goodwin L."/>
            <person name="Pitluck S."/>
            <person name="Kyrpides N."/>
            <person name="Mavromatis K."/>
            <person name="Ivanova N."/>
            <person name="Mikhailova N."/>
            <person name="Chertkov O."/>
            <person name="Brettin T."/>
            <person name="Detter J.C."/>
            <person name="Han C."/>
            <person name="Larimer F."/>
            <person name="Land M."/>
            <person name="Hauser L."/>
            <person name="Markowitz V."/>
            <person name="Cheng J.-F."/>
            <person name="Hugenholtz P."/>
            <person name="Woyke T."/>
            <person name="Wu D."/>
            <person name="Pukall R."/>
            <person name="Steenblock K."/>
            <person name="Schneider S."/>
            <person name="Klenk H.-P."/>
            <person name="Eisen J.A."/>
        </authorList>
    </citation>
    <scope>NUCLEOTIDE SEQUENCE [LARGE SCALE GENOMIC DNA]</scope>
    <source>
        <strain evidence="7">DSM 14684 / CIP 108061 / JCM 11494 / NBRC 100937 / ID131577</strain>
    </source>
</reference>
<feature type="binding site" evidence="4">
    <location>
        <position position="243"/>
    </location>
    <ligand>
        <name>Mn(2+)</name>
        <dbReference type="ChEBI" id="CHEBI:29035"/>
        <label>1</label>
    </ligand>
</feature>
<protein>
    <submittedName>
        <fullName evidence="6">Agmatinase</fullName>
    </submittedName>
</protein>
<evidence type="ECO:0000313" key="7">
    <source>
        <dbReference type="Proteomes" id="UP000008229"/>
    </source>
</evidence>
<dbReference type="Pfam" id="PF00491">
    <property type="entry name" value="Arginase"/>
    <property type="match status" value="1"/>
</dbReference>
<dbReference type="PROSITE" id="PS01053">
    <property type="entry name" value="ARGINASE_1"/>
    <property type="match status" value="1"/>
</dbReference>
<keyword evidence="3 5" id="KW-0378">Hydrolase</keyword>
<dbReference type="InterPro" id="IPR020855">
    <property type="entry name" value="Ureohydrolase_Mn_BS"/>
</dbReference>
<dbReference type="Proteomes" id="UP000008229">
    <property type="component" value="Chromosome"/>
</dbReference>
<evidence type="ECO:0000256" key="1">
    <source>
        <dbReference type="ARBA" id="ARBA00009227"/>
    </source>
</evidence>
<dbReference type="PIRSF" id="PIRSF036979">
    <property type="entry name" value="Arginase"/>
    <property type="match status" value="1"/>
</dbReference>